<comment type="subcellular location">
    <subcellularLocation>
        <location evidence="1">Secreted</location>
    </subcellularLocation>
</comment>
<dbReference type="GO" id="GO:0005576">
    <property type="term" value="C:extracellular region"/>
    <property type="evidence" value="ECO:0007669"/>
    <property type="project" value="UniProtKB-SubCell"/>
</dbReference>
<dbReference type="AlphaFoldDB" id="A0A2A9EIU9"/>
<comment type="caution">
    <text evidence="5">The sequence shown here is derived from an EMBL/GenBank/DDBJ whole genome shotgun (WGS) entry which is preliminary data.</text>
</comment>
<sequence>MGRNASQGPGHRPWMRRWAVPVVLALLLGSVGVVLALTSADPSTTPAADGGVRVPGAPREVRTLHVSPDGDDDGADGTAERPLRTIGAAVRASDDGDTVVVHAGTYRESLKIEGRPGLRLVAAPGEEVWLDGSVVVTDWVRDGAGWVSGGWTAEFDSSPTYSWGKPDNDRPGWGFLDPKHPMAAHPDQVWVDGERQAQVGSRAEVRPGTFYVDTGRDELVLGTDPGGRTVTASTEARALRVRSAGMLVRGIGVRNYAPSVPHMGAVTVEAPDVTFEDVTVTGSATTAVHVLSTGVKLQDMVLENSGMMGLSATEADGLELVRVTARGNNAERFNHSPAAGGAKIGRSAGVVVRDSVFEGNLANGLWFDESVHDIQLLRTRVLDNVGHGVSVELSGRATIAGNVIARNQRNGLKLTDTEDVQVWNNTFADNNRSINVVQDDRDIRARGSYSDPDSPLTWRTQTVAIRNNVIAHTGTAPLTSREKQPRTCLLCVEDFSGRWTAAEMDVTALGNVYQRPDADSPRWLVVWARRDKDPYVFRDVPQFRETALQEQTGVELTGPSVLTEDLGLRPGLERLSGTVAQPLPEDVAQQVGQPAGSRHLGAWTS</sequence>
<dbReference type="SUPFAM" id="SSF51126">
    <property type="entry name" value="Pectin lyase-like"/>
    <property type="match status" value="1"/>
</dbReference>
<dbReference type="SMART" id="SM00710">
    <property type="entry name" value="PbH1"/>
    <property type="match status" value="6"/>
</dbReference>
<name>A0A2A9EIU9_9MICO</name>
<dbReference type="InterPro" id="IPR052052">
    <property type="entry name" value="Polysaccharide_Lyase_9"/>
</dbReference>
<reference evidence="5 6" key="1">
    <citation type="submission" date="2017-10" db="EMBL/GenBank/DDBJ databases">
        <title>Sequencing the genomes of 1000 actinobacteria strains.</title>
        <authorList>
            <person name="Klenk H.-P."/>
        </authorList>
    </citation>
    <scope>NUCLEOTIDE SEQUENCE [LARGE SCALE GENOMIC DNA]</scope>
    <source>
        <strain evidence="5 6">DSM 21838</strain>
    </source>
</reference>
<dbReference type="EMBL" id="PDJI01000004">
    <property type="protein sequence ID" value="PFG38828.1"/>
    <property type="molecule type" value="Genomic_DNA"/>
</dbReference>
<dbReference type="Proteomes" id="UP000222106">
    <property type="component" value="Unassembled WGS sequence"/>
</dbReference>
<proteinExistence type="predicted"/>
<dbReference type="Gene3D" id="2.160.20.10">
    <property type="entry name" value="Single-stranded right-handed beta-helix, Pectin lyase-like"/>
    <property type="match status" value="2"/>
</dbReference>
<dbReference type="InterPro" id="IPR011050">
    <property type="entry name" value="Pectin_lyase_fold/virulence"/>
</dbReference>
<evidence type="ECO:0000256" key="3">
    <source>
        <dbReference type="ARBA" id="ARBA00022729"/>
    </source>
</evidence>
<evidence type="ECO:0000256" key="2">
    <source>
        <dbReference type="ARBA" id="ARBA00022525"/>
    </source>
</evidence>
<dbReference type="GO" id="GO:0016837">
    <property type="term" value="F:carbon-oxygen lyase activity, acting on polysaccharides"/>
    <property type="evidence" value="ECO:0007669"/>
    <property type="project" value="TreeGrafter"/>
</dbReference>
<dbReference type="PANTHER" id="PTHR40088:SF2">
    <property type="entry name" value="SECRETED SUGAR HYDROLASE"/>
    <property type="match status" value="1"/>
</dbReference>
<evidence type="ECO:0000313" key="5">
    <source>
        <dbReference type="EMBL" id="PFG38828.1"/>
    </source>
</evidence>
<keyword evidence="6" id="KW-1185">Reference proteome</keyword>
<protein>
    <submittedName>
        <fullName evidence="5">Parallel beta-helix repeat protein</fullName>
    </submittedName>
</protein>
<dbReference type="InterPro" id="IPR006626">
    <property type="entry name" value="PbH1"/>
</dbReference>
<keyword evidence="3" id="KW-0732">Signal</keyword>
<gene>
    <name evidence="5" type="ORF">ATJ97_1316</name>
</gene>
<dbReference type="InterPro" id="IPR039448">
    <property type="entry name" value="Beta_helix"/>
</dbReference>
<dbReference type="Pfam" id="PF13229">
    <property type="entry name" value="Beta_helix"/>
    <property type="match status" value="1"/>
</dbReference>
<evidence type="ECO:0000313" key="6">
    <source>
        <dbReference type="Proteomes" id="UP000222106"/>
    </source>
</evidence>
<accession>A0A2A9EIU9</accession>
<evidence type="ECO:0000259" key="4">
    <source>
        <dbReference type="Pfam" id="PF13229"/>
    </source>
</evidence>
<organism evidence="5 6">
    <name type="scientific">Georgenia soli</name>
    <dbReference type="NCBI Taxonomy" id="638953"/>
    <lineage>
        <taxon>Bacteria</taxon>
        <taxon>Bacillati</taxon>
        <taxon>Actinomycetota</taxon>
        <taxon>Actinomycetes</taxon>
        <taxon>Micrococcales</taxon>
        <taxon>Bogoriellaceae</taxon>
        <taxon>Georgenia</taxon>
    </lineage>
</organism>
<dbReference type="InterPro" id="IPR012334">
    <property type="entry name" value="Pectin_lyas_fold"/>
</dbReference>
<dbReference type="OrthoDB" id="9807425at2"/>
<keyword evidence="2" id="KW-0964">Secreted</keyword>
<evidence type="ECO:0000256" key="1">
    <source>
        <dbReference type="ARBA" id="ARBA00004613"/>
    </source>
</evidence>
<feature type="domain" description="Right handed beta helix" evidence="4">
    <location>
        <begin position="273"/>
        <end position="427"/>
    </location>
</feature>
<dbReference type="PANTHER" id="PTHR40088">
    <property type="entry name" value="PECTATE LYASE (EUROFUNG)"/>
    <property type="match status" value="1"/>
</dbReference>